<dbReference type="Proteomes" id="UP001451303">
    <property type="component" value="Unassembled WGS sequence"/>
</dbReference>
<organism evidence="2 3">
    <name type="scientific">Neurospora intermedia</name>
    <dbReference type="NCBI Taxonomy" id="5142"/>
    <lineage>
        <taxon>Eukaryota</taxon>
        <taxon>Fungi</taxon>
        <taxon>Dikarya</taxon>
        <taxon>Ascomycota</taxon>
        <taxon>Pezizomycotina</taxon>
        <taxon>Sordariomycetes</taxon>
        <taxon>Sordariomycetidae</taxon>
        <taxon>Sordariales</taxon>
        <taxon>Sordariaceae</taxon>
        <taxon>Neurospora</taxon>
    </lineage>
</organism>
<keyword evidence="3" id="KW-1185">Reference proteome</keyword>
<evidence type="ECO:0000313" key="2">
    <source>
        <dbReference type="EMBL" id="KAL0466637.1"/>
    </source>
</evidence>
<comment type="caution">
    <text evidence="2">The sequence shown here is derived from an EMBL/GenBank/DDBJ whole genome shotgun (WGS) entry which is preliminary data.</text>
</comment>
<accession>A0ABR3D1S2</accession>
<evidence type="ECO:0000256" key="1">
    <source>
        <dbReference type="SAM" id="MobiDB-lite"/>
    </source>
</evidence>
<proteinExistence type="predicted"/>
<gene>
    <name evidence="2" type="ORF">QR685DRAFT_102077</name>
</gene>
<reference evidence="2 3" key="1">
    <citation type="submission" date="2023-09" db="EMBL/GenBank/DDBJ databases">
        <title>Multi-omics analysis of a traditional fermented food reveals byproduct-associated fungal strains for waste-to-food upcycling.</title>
        <authorList>
            <consortium name="Lawrence Berkeley National Laboratory"/>
            <person name="Rekdal V.M."/>
            <person name="Villalobos-Escobedo J.M."/>
            <person name="Rodriguez-Valeron N."/>
            <person name="Garcia M.O."/>
            <person name="Vasquez D.P."/>
            <person name="Damayanti I."/>
            <person name="Sorensen P.M."/>
            <person name="Baidoo E.E."/>
            <person name="De Carvalho A.C."/>
            <person name="Riley R."/>
            <person name="Lipzen A."/>
            <person name="He G."/>
            <person name="Yan M."/>
            <person name="Haridas S."/>
            <person name="Daum C."/>
            <person name="Yoshinaga Y."/>
            <person name="Ng V."/>
            <person name="Grigoriev I.V."/>
            <person name="Munk R."/>
            <person name="Nuraida L."/>
            <person name="Wijaya C.H."/>
            <person name="Morales P.-C."/>
            <person name="Keasling J.D."/>
        </authorList>
    </citation>
    <scope>NUCLEOTIDE SEQUENCE [LARGE SCALE GENOMIC DNA]</scope>
    <source>
        <strain evidence="2 3">FGSC 2613</strain>
    </source>
</reference>
<feature type="region of interest" description="Disordered" evidence="1">
    <location>
        <begin position="1"/>
        <end position="21"/>
    </location>
</feature>
<dbReference type="EMBL" id="JAVLET010000012">
    <property type="protein sequence ID" value="KAL0466637.1"/>
    <property type="molecule type" value="Genomic_DNA"/>
</dbReference>
<protein>
    <submittedName>
        <fullName evidence="2">Uncharacterized protein</fullName>
    </submittedName>
</protein>
<sequence length="132" mass="14628">MSSASFSSSLQQSTLSTKERPKQMYAPPRSCLGLSFIFCCHRALLRSTAGCPHSTFMVGRLDFPADNRWQWCLVEMHVRVHSFPSPSFPTPPGPLFASSSTRLLLLSTLCVPGNKTYGGEMFRKAVLRNLTA</sequence>
<name>A0ABR3D1S2_NEUIN</name>
<evidence type="ECO:0000313" key="3">
    <source>
        <dbReference type="Proteomes" id="UP001451303"/>
    </source>
</evidence>
<feature type="compositionally biased region" description="Low complexity" evidence="1">
    <location>
        <begin position="1"/>
        <end position="16"/>
    </location>
</feature>